<accession>A0A1G2QRD6</accession>
<comment type="caution">
    <text evidence="2">The sequence shown here is derived from an EMBL/GenBank/DDBJ whole genome shotgun (WGS) entry which is preliminary data.</text>
</comment>
<proteinExistence type="predicted"/>
<dbReference type="AlphaFoldDB" id="A0A1G2QRD6"/>
<evidence type="ECO:0000313" key="2">
    <source>
        <dbReference type="EMBL" id="OHA62562.1"/>
    </source>
</evidence>
<gene>
    <name evidence="2" type="ORF">A2556_01770</name>
</gene>
<name>A0A1G2QRD6_9BACT</name>
<keyword evidence="1" id="KW-1133">Transmembrane helix</keyword>
<dbReference type="EMBL" id="MHTM01000010">
    <property type="protein sequence ID" value="OHA62562.1"/>
    <property type="molecule type" value="Genomic_DNA"/>
</dbReference>
<keyword evidence="1" id="KW-0472">Membrane</keyword>
<protein>
    <submittedName>
        <fullName evidence="2">Uncharacterized protein</fullName>
    </submittedName>
</protein>
<sequence length="208" mass="22629">MTKKIIWLVLILAILAGGVWWYQKKNPPSWQDQSTLSQNSSALEELVNDSARLDKLIKNSQVTVDIFSNDKGPSANPATIALKDGVGEFVMDSKTNLTGDVFLVAVIGKNKVADGYDIFADLAFNSGGTGIFHNVAIFHLTTSTATYVSSGSLGDRIKVLSATALLTSDNSYDLIVKYLDRRDEEPMSADPTVTKTAKFQVIDHLIKS</sequence>
<keyword evidence="1" id="KW-0812">Transmembrane</keyword>
<evidence type="ECO:0000256" key="1">
    <source>
        <dbReference type="SAM" id="Phobius"/>
    </source>
</evidence>
<organism evidence="2 3">
    <name type="scientific">Candidatus Vogelbacteria bacterium RIFOXYD2_FULL_44_9</name>
    <dbReference type="NCBI Taxonomy" id="1802441"/>
    <lineage>
        <taxon>Bacteria</taxon>
        <taxon>Candidatus Vogeliibacteriota</taxon>
    </lineage>
</organism>
<feature type="transmembrane region" description="Helical" evidence="1">
    <location>
        <begin position="5"/>
        <end position="22"/>
    </location>
</feature>
<evidence type="ECO:0000313" key="3">
    <source>
        <dbReference type="Proteomes" id="UP000177140"/>
    </source>
</evidence>
<reference evidence="2 3" key="1">
    <citation type="journal article" date="2016" name="Nat. Commun.">
        <title>Thousands of microbial genomes shed light on interconnected biogeochemical processes in an aquifer system.</title>
        <authorList>
            <person name="Anantharaman K."/>
            <person name="Brown C.T."/>
            <person name="Hug L.A."/>
            <person name="Sharon I."/>
            <person name="Castelle C.J."/>
            <person name="Probst A.J."/>
            <person name="Thomas B.C."/>
            <person name="Singh A."/>
            <person name="Wilkins M.J."/>
            <person name="Karaoz U."/>
            <person name="Brodie E.L."/>
            <person name="Williams K.H."/>
            <person name="Hubbard S.S."/>
            <person name="Banfield J.F."/>
        </authorList>
    </citation>
    <scope>NUCLEOTIDE SEQUENCE [LARGE SCALE GENOMIC DNA]</scope>
</reference>
<dbReference type="Proteomes" id="UP000177140">
    <property type="component" value="Unassembled WGS sequence"/>
</dbReference>